<name>A0A1G6IBB5_9BRAD</name>
<reference evidence="2 3" key="1">
    <citation type="submission" date="2016-10" db="EMBL/GenBank/DDBJ databases">
        <authorList>
            <person name="de Groot N.N."/>
        </authorList>
    </citation>
    <scope>NUCLEOTIDE SEQUENCE [LARGE SCALE GENOMIC DNA]</scope>
    <source>
        <strain evidence="2 3">R5</strain>
    </source>
</reference>
<evidence type="ECO:0000256" key="1">
    <source>
        <dbReference type="SAM" id="MobiDB-lite"/>
    </source>
</evidence>
<sequence>MPRICGDDRSAGKPRPINPDPNPGGDGKARPLLLADGPAPPGPTKNPGLKPGVFDAA</sequence>
<evidence type="ECO:0000313" key="3">
    <source>
        <dbReference type="Proteomes" id="UP000199245"/>
    </source>
</evidence>
<proteinExistence type="predicted"/>
<organism evidence="2 3">
    <name type="scientific">Bradyrhizobium brasilense</name>
    <dbReference type="NCBI Taxonomy" id="1419277"/>
    <lineage>
        <taxon>Bacteria</taxon>
        <taxon>Pseudomonadati</taxon>
        <taxon>Pseudomonadota</taxon>
        <taxon>Alphaproteobacteria</taxon>
        <taxon>Hyphomicrobiales</taxon>
        <taxon>Nitrobacteraceae</taxon>
        <taxon>Bradyrhizobium</taxon>
    </lineage>
</organism>
<feature type="compositionally biased region" description="Basic and acidic residues" evidence="1">
    <location>
        <begin position="1"/>
        <end position="11"/>
    </location>
</feature>
<feature type="region of interest" description="Disordered" evidence="1">
    <location>
        <begin position="1"/>
        <end position="57"/>
    </location>
</feature>
<dbReference type="EMBL" id="FMZW01000001">
    <property type="protein sequence ID" value="SDC03822.1"/>
    <property type="molecule type" value="Genomic_DNA"/>
</dbReference>
<gene>
    <name evidence="2" type="ORF">SAMN05216337_100192</name>
</gene>
<protein>
    <submittedName>
        <fullName evidence="2">Uncharacterized protein</fullName>
    </submittedName>
</protein>
<dbReference type="Proteomes" id="UP000199245">
    <property type="component" value="Unassembled WGS sequence"/>
</dbReference>
<dbReference type="AlphaFoldDB" id="A0A1G6IBB5"/>
<accession>A0A1G6IBB5</accession>
<evidence type="ECO:0000313" key="2">
    <source>
        <dbReference type="EMBL" id="SDC03822.1"/>
    </source>
</evidence>